<proteinExistence type="predicted"/>
<feature type="transmembrane region" description="Helical" evidence="1">
    <location>
        <begin position="35"/>
        <end position="51"/>
    </location>
</feature>
<keyword evidence="1" id="KW-0472">Membrane</keyword>
<feature type="transmembrane region" description="Helical" evidence="1">
    <location>
        <begin position="165"/>
        <end position="187"/>
    </location>
</feature>
<feature type="transmembrane region" description="Helical" evidence="1">
    <location>
        <begin position="330"/>
        <end position="353"/>
    </location>
</feature>
<name>A0AAX3M1S9_9BACL</name>
<protein>
    <submittedName>
        <fullName evidence="2">Uncharacterized protein</fullName>
    </submittedName>
</protein>
<feature type="transmembrane region" description="Helical" evidence="1">
    <location>
        <begin position="63"/>
        <end position="86"/>
    </location>
</feature>
<feature type="transmembrane region" description="Helical" evidence="1">
    <location>
        <begin position="106"/>
        <end position="125"/>
    </location>
</feature>
<feature type="transmembrane region" description="Helical" evidence="1">
    <location>
        <begin position="232"/>
        <end position="249"/>
    </location>
</feature>
<feature type="transmembrane region" description="Helical" evidence="1">
    <location>
        <begin position="132"/>
        <end position="153"/>
    </location>
</feature>
<reference evidence="2 3" key="1">
    <citation type="submission" date="2023-02" db="EMBL/GenBank/DDBJ databases">
        <title>Genome sequence of Paenibacillus kyungheensis KACC 18744.</title>
        <authorList>
            <person name="Kim S."/>
            <person name="Heo J."/>
            <person name="Kwon S.-W."/>
        </authorList>
    </citation>
    <scope>NUCLEOTIDE SEQUENCE [LARGE SCALE GENOMIC DNA]</scope>
    <source>
        <strain evidence="2 3">KACC 18744</strain>
    </source>
</reference>
<feature type="transmembrane region" description="Helical" evidence="1">
    <location>
        <begin position="9"/>
        <end position="29"/>
    </location>
</feature>
<keyword evidence="1" id="KW-0812">Transmembrane</keyword>
<accession>A0AAX3M1S9</accession>
<evidence type="ECO:0000313" key="3">
    <source>
        <dbReference type="Proteomes" id="UP001220509"/>
    </source>
</evidence>
<keyword evidence="3" id="KW-1185">Reference proteome</keyword>
<evidence type="ECO:0000313" key="2">
    <source>
        <dbReference type="EMBL" id="WCT55890.1"/>
    </source>
</evidence>
<feature type="transmembrane region" description="Helical" evidence="1">
    <location>
        <begin position="305"/>
        <end position="323"/>
    </location>
</feature>
<gene>
    <name evidence="2" type="ORF">PQ456_22540</name>
</gene>
<dbReference type="AlphaFoldDB" id="A0AAX3M1S9"/>
<organism evidence="2 3">
    <name type="scientific">Paenibacillus kyungheensis</name>
    <dbReference type="NCBI Taxonomy" id="1452732"/>
    <lineage>
        <taxon>Bacteria</taxon>
        <taxon>Bacillati</taxon>
        <taxon>Bacillota</taxon>
        <taxon>Bacilli</taxon>
        <taxon>Bacillales</taxon>
        <taxon>Paenibacillaceae</taxon>
        <taxon>Paenibacillus</taxon>
    </lineage>
</organism>
<feature type="transmembrane region" description="Helical" evidence="1">
    <location>
        <begin position="208"/>
        <end position="226"/>
    </location>
</feature>
<dbReference type="RefSeq" id="WP_273614237.1">
    <property type="nucleotide sequence ID" value="NZ_CP117416.1"/>
</dbReference>
<evidence type="ECO:0000256" key="1">
    <source>
        <dbReference type="SAM" id="Phobius"/>
    </source>
</evidence>
<dbReference type="Proteomes" id="UP001220509">
    <property type="component" value="Chromosome"/>
</dbReference>
<keyword evidence="1" id="KW-1133">Transmembrane helix</keyword>
<dbReference type="KEGG" id="pka:PQ456_22540"/>
<dbReference type="EMBL" id="CP117416">
    <property type="protein sequence ID" value="WCT55890.1"/>
    <property type="molecule type" value="Genomic_DNA"/>
</dbReference>
<feature type="transmembrane region" description="Helical" evidence="1">
    <location>
        <begin position="365"/>
        <end position="387"/>
    </location>
</feature>
<feature type="transmembrane region" description="Helical" evidence="1">
    <location>
        <begin position="261"/>
        <end position="278"/>
    </location>
</feature>
<sequence length="400" mass="45279">MDTSNSKSLLTVISISVTLSVLLLIHVGWGISVEYGLVTGFALVGWLTYSYRSAPRMDSLLPVYIICIVLLIALNTLRYTSMYASFIAIHYSAGFANGFVVSHTHWFIWMVGLPVVILLFGGYFLSKGYIVGAFFAWWGYAYVAVESVIQLIVELGHYSLYMHHYFGGVWVAMLLFYLGSTGILKLIRPQEQAVHHESIQPLSRRKKNLWTILIVTCIAIYGMTFYTQTGSLLPVGVIIGSMMGGLVCWRKTTSYLPADPYTVVPLYLLLQALFYIHVGEEVLTHFNQGITSITGQTWTDRDFDYLITLIGPFFWILGAYSLWKRQAFGNFILWFMIVGMILGEPTHLLVFPIVRMVQEGVGYEYFSGMYTSLFPMIPAILSLIVSVKDRLKQKEMMSHD</sequence>